<dbReference type="SMART" id="SM01043">
    <property type="entry name" value="BTAD"/>
    <property type="match status" value="1"/>
</dbReference>
<dbReference type="AlphaFoldDB" id="A0A3N0IAS6"/>
<evidence type="ECO:0000259" key="1">
    <source>
        <dbReference type="SMART" id="SM01043"/>
    </source>
</evidence>
<keyword evidence="3" id="KW-1185">Reference proteome</keyword>
<dbReference type="SUPFAM" id="SSF48452">
    <property type="entry name" value="TPR-like"/>
    <property type="match status" value="1"/>
</dbReference>
<dbReference type="EMBL" id="QIBZ01000012">
    <property type="protein sequence ID" value="RNM34071.1"/>
    <property type="molecule type" value="Genomic_DNA"/>
</dbReference>
<organism evidence="2 3">
    <name type="scientific">Slackia isoflavoniconvertens</name>
    <dbReference type="NCBI Taxonomy" id="572010"/>
    <lineage>
        <taxon>Bacteria</taxon>
        <taxon>Bacillati</taxon>
        <taxon>Actinomycetota</taxon>
        <taxon>Coriobacteriia</taxon>
        <taxon>Eggerthellales</taxon>
        <taxon>Eggerthellaceae</taxon>
        <taxon>Slackia</taxon>
    </lineage>
</organism>
<dbReference type="Pfam" id="PF13191">
    <property type="entry name" value="AAA_16"/>
    <property type="match status" value="1"/>
</dbReference>
<dbReference type="InterPro" id="IPR036388">
    <property type="entry name" value="WH-like_DNA-bd_sf"/>
</dbReference>
<reference evidence="3" key="1">
    <citation type="submission" date="2018-05" db="EMBL/GenBank/DDBJ databases">
        <title>Genome Sequencing of selected type strains of the family Eggerthellaceae.</title>
        <authorList>
            <person name="Danylec N."/>
            <person name="Stoll D.A."/>
            <person name="Doetsch A."/>
            <person name="Huch M."/>
        </authorList>
    </citation>
    <scope>NUCLEOTIDE SEQUENCE [LARGE SCALE GENOMIC DNA]</scope>
    <source>
        <strain evidence="3">DSM 22006</strain>
    </source>
</reference>
<protein>
    <recommendedName>
        <fullName evidence="1">Bacterial transcriptional activator domain-containing protein</fullName>
    </recommendedName>
</protein>
<accession>A0A3N0IAS6</accession>
<dbReference type="Gene3D" id="1.25.40.10">
    <property type="entry name" value="Tetratricopeptide repeat domain"/>
    <property type="match status" value="1"/>
</dbReference>
<dbReference type="InterPro" id="IPR005158">
    <property type="entry name" value="BTAD"/>
</dbReference>
<proteinExistence type="predicted"/>
<dbReference type="Proteomes" id="UP000271472">
    <property type="component" value="Unassembled WGS sequence"/>
</dbReference>
<dbReference type="PANTHER" id="PTHR35807">
    <property type="entry name" value="TRANSCRIPTIONAL REGULATOR REDD-RELATED"/>
    <property type="match status" value="1"/>
</dbReference>
<dbReference type="Pfam" id="PF03704">
    <property type="entry name" value="BTAD"/>
    <property type="match status" value="1"/>
</dbReference>
<dbReference type="Gene3D" id="1.10.10.10">
    <property type="entry name" value="Winged helix-like DNA-binding domain superfamily/Winged helix DNA-binding domain"/>
    <property type="match status" value="1"/>
</dbReference>
<dbReference type="InterPro" id="IPR011990">
    <property type="entry name" value="TPR-like_helical_dom_sf"/>
</dbReference>
<sequence length="1020" mass="113549">MLLLAFCLGFVSTIIVSTRTQPTTRRKIMADDVIRVEVLGTPRILKNGVETSFSRKRVRALLFYLATELKPVPRTTLAWLFWPDKSPQVASRNLSIHLSYLKNALSEDAVISSQGTIALTEDVESDARDYFAFANNPNRNGDHNPLGLFRGPFLDGFSIKDADPFDQWVSSEAQQWRNRSIDAALERSFDLEIQKRYTDALATIERAISENEIREDLYRRAMSIMEKAGMRAQVGELYRELTTRLNDELGLPPSIQTVECYQSIIGSNDSFTAHVKKSGQRALKEKDMPFIDRQERVDRALAAPNGSFVLVTGETGIGKTRFLKELPRQTDERRIVVKFTQQTREIPFGGLIDSIKGLTTASDWPKIALRAQRIMGDEQWGRLRCLIPSIDINVERPASTFGLSTSQIQETIENFFRVLGADCHLLFMCDDIHYADAASLKVLSRAINDQTFLSARFIATFNPIIPAPRTMALFNELQRKGILIRIELTKISDERMMDILLFFFPDIDEQTARKLITLADGNPFLMKTIIQGLDSGYTEFSGKASLQNLFEYTFKSLTTDAALIATLLAVHNAPCDAELFGALCENGTGEALFDELSSTGIAARDGSGRIVLLNKRMQEFLVSRLARDSRRLESAHFRLAQTMDALYGHASSNMQDIAICRHYSLSTQPQKCGPYAAKAGDYLLQIDEIEAAIKYYKLAVKHLEGPEKLDASLILYINMIHLGKTYEADLYLQSAISIAQAMGRDDYALTFEAARKLNGVPENEEVRAGVIPCYKKALDPEIRASLLKAEQLATCNGASPLLISYILGFLSSWYMIVGDFDSSIECLNRIVGLSLCQIPTTNTSSGLSLFFSALVTLISLMKEGPNPRIFDLVKLAEESFEETPIRSFSSSSEGIKSMLAYIMGNKEEGDRMTEKAIALLETGHNEPMHAAMLATKGMLQHKSNPAQAYLANHEAYRIAKRIGANYSLIRSLIGLVVTSPTKQEAATYLAELRELAGSIGDANLYERIAHCAAAVNAKGE</sequence>
<dbReference type="InterPro" id="IPR041664">
    <property type="entry name" value="AAA_16"/>
</dbReference>
<evidence type="ECO:0000313" key="2">
    <source>
        <dbReference type="EMBL" id="RNM34071.1"/>
    </source>
</evidence>
<dbReference type="InterPro" id="IPR051677">
    <property type="entry name" value="AfsR-DnrI-RedD_regulator"/>
</dbReference>
<comment type="caution">
    <text evidence="2">The sequence shown here is derived from an EMBL/GenBank/DDBJ whole genome shotgun (WGS) entry which is preliminary data.</text>
</comment>
<dbReference type="Gene3D" id="3.40.50.300">
    <property type="entry name" value="P-loop containing nucleotide triphosphate hydrolases"/>
    <property type="match status" value="1"/>
</dbReference>
<name>A0A3N0IAS6_9ACTN</name>
<feature type="domain" description="Bacterial transcriptional activator" evidence="1">
    <location>
        <begin position="128"/>
        <end position="265"/>
    </location>
</feature>
<evidence type="ECO:0000313" key="3">
    <source>
        <dbReference type="Proteomes" id="UP000271472"/>
    </source>
</evidence>
<dbReference type="InterPro" id="IPR027417">
    <property type="entry name" value="P-loop_NTPase"/>
</dbReference>
<dbReference type="SUPFAM" id="SSF52540">
    <property type="entry name" value="P-loop containing nucleoside triphosphate hydrolases"/>
    <property type="match status" value="1"/>
</dbReference>
<gene>
    <name evidence="2" type="ORF">DMP05_07175</name>
</gene>